<sequence>MVRFTSFHQETIIGKIRVPRKLKPIDKKHKEIEKKTIVLLNNEPEEGSKEEQLNSKSAQKGNFESFIETPMVEDKEDKKGKDKRKKEEKKVMKKVLEFYKDLVANTESELVAMTDLGELIVHSLNITIKGIEKSYDIPIQHLKYVVFNRVDMIQGIIVQSLRVDKEIRWFLSKCEGISQYKSISENYPHQVITKIENKPATTLKKIKRMTFETKFTKSPYSYTSCMVHKGEIRLPFISLKTKESEKIVPLSLGMLKYILKHIKNWEHLALNYINSSKL</sequence>
<accession>A0A1R2AP78</accession>
<gene>
    <name evidence="2" type="ORF">SteCoe_36849</name>
</gene>
<dbReference type="AlphaFoldDB" id="A0A1R2AP78"/>
<evidence type="ECO:0000313" key="3">
    <source>
        <dbReference type="Proteomes" id="UP000187209"/>
    </source>
</evidence>
<name>A0A1R2AP78_9CILI</name>
<comment type="caution">
    <text evidence="2">The sequence shown here is derived from an EMBL/GenBank/DDBJ whole genome shotgun (WGS) entry which is preliminary data.</text>
</comment>
<proteinExistence type="predicted"/>
<reference evidence="2 3" key="1">
    <citation type="submission" date="2016-11" db="EMBL/GenBank/DDBJ databases">
        <title>The macronuclear genome of Stentor coeruleus: a giant cell with tiny introns.</title>
        <authorList>
            <person name="Slabodnick M."/>
            <person name="Ruby J.G."/>
            <person name="Reiff S.B."/>
            <person name="Swart E.C."/>
            <person name="Gosai S."/>
            <person name="Prabakaran S."/>
            <person name="Witkowska E."/>
            <person name="Larue G.E."/>
            <person name="Fisher S."/>
            <person name="Freeman R.M."/>
            <person name="Gunawardena J."/>
            <person name="Chu W."/>
            <person name="Stover N.A."/>
            <person name="Gregory B.D."/>
            <person name="Nowacki M."/>
            <person name="Derisi J."/>
            <person name="Roy S.W."/>
            <person name="Marshall W.F."/>
            <person name="Sood P."/>
        </authorList>
    </citation>
    <scope>NUCLEOTIDE SEQUENCE [LARGE SCALE GENOMIC DNA]</scope>
    <source>
        <strain evidence="2">WM001</strain>
    </source>
</reference>
<dbReference type="EMBL" id="MPUH01001747">
    <property type="protein sequence ID" value="OMJ66332.1"/>
    <property type="molecule type" value="Genomic_DNA"/>
</dbReference>
<feature type="region of interest" description="Disordered" evidence="1">
    <location>
        <begin position="39"/>
        <end position="60"/>
    </location>
</feature>
<dbReference type="Proteomes" id="UP000187209">
    <property type="component" value="Unassembled WGS sequence"/>
</dbReference>
<keyword evidence="3" id="KW-1185">Reference proteome</keyword>
<organism evidence="2 3">
    <name type="scientific">Stentor coeruleus</name>
    <dbReference type="NCBI Taxonomy" id="5963"/>
    <lineage>
        <taxon>Eukaryota</taxon>
        <taxon>Sar</taxon>
        <taxon>Alveolata</taxon>
        <taxon>Ciliophora</taxon>
        <taxon>Postciliodesmatophora</taxon>
        <taxon>Heterotrichea</taxon>
        <taxon>Heterotrichida</taxon>
        <taxon>Stentoridae</taxon>
        <taxon>Stentor</taxon>
    </lineage>
</organism>
<protein>
    <submittedName>
        <fullName evidence="2">Uncharacterized protein</fullName>
    </submittedName>
</protein>
<evidence type="ECO:0000256" key="1">
    <source>
        <dbReference type="SAM" id="MobiDB-lite"/>
    </source>
</evidence>
<evidence type="ECO:0000313" key="2">
    <source>
        <dbReference type="EMBL" id="OMJ66332.1"/>
    </source>
</evidence>